<proteinExistence type="predicted"/>
<protein>
    <submittedName>
        <fullName evidence="2">Uncharacterized protein</fullName>
    </submittedName>
</protein>
<sequence>MISTFSAGADAAPVAAPVAGGSSEPQAAADKARAPTATAASSLPRRVLFIIPDPSQVVPESRLGALPGPVPDNMALR</sequence>
<reference evidence="2 3" key="1">
    <citation type="submission" date="2019-10" db="EMBL/GenBank/DDBJ databases">
        <title>Whole genome shotgun sequence of Acrocarpospora corrugata NBRC 13972.</title>
        <authorList>
            <person name="Ichikawa N."/>
            <person name="Kimura A."/>
            <person name="Kitahashi Y."/>
            <person name="Komaki H."/>
            <person name="Oguchi A."/>
        </authorList>
    </citation>
    <scope>NUCLEOTIDE SEQUENCE [LARGE SCALE GENOMIC DNA]</scope>
    <source>
        <strain evidence="2 3">NBRC 13972</strain>
    </source>
</reference>
<accession>A0A5M3VXG0</accession>
<comment type="caution">
    <text evidence="2">The sequence shown here is derived from an EMBL/GenBank/DDBJ whole genome shotgun (WGS) entry which is preliminary data.</text>
</comment>
<dbReference type="AlphaFoldDB" id="A0A5M3VXG0"/>
<dbReference type="EMBL" id="BLAD01000051">
    <property type="protein sequence ID" value="GES01547.1"/>
    <property type="molecule type" value="Genomic_DNA"/>
</dbReference>
<feature type="region of interest" description="Disordered" evidence="1">
    <location>
        <begin position="1"/>
        <end position="40"/>
    </location>
</feature>
<evidence type="ECO:0000313" key="3">
    <source>
        <dbReference type="Proteomes" id="UP000334990"/>
    </source>
</evidence>
<evidence type="ECO:0000256" key="1">
    <source>
        <dbReference type="SAM" id="MobiDB-lite"/>
    </source>
</evidence>
<evidence type="ECO:0000313" key="2">
    <source>
        <dbReference type="EMBL" id="GES01547.1"/>
    </source>
</evidence>
<dbReference type="Proteomes" id="UP000334990">
    <property type="component" value="Unassembled WGS sequence"/>
</dbReference>
<keyword evidence="3" id="KW-1185">Reference proteome</keyword>
<gene>
    <name evidence="2" type="ORF">Acor_36110</name>
</gene>
<name>A0A5M3VXG0_9ACTN</name>
<organism evidence="2 3">
    <name type="scientific">Acrocarpospora corrugata</name>
    <dbReference type="NCBI Taxonomy" id="35763"/>
    <lineage>
        <taxon>Bacteria</taxon>
        <taxon>Bacillati</taxon>
        <taxon>Actinomycetota</taxon>
        <taxon>Actinomycetes</taxon>
        <taxon>Streptosporangiales</taxon>
        <taxon>Streptosporangiaceae</taxon>
        <taxon>Acrocarpospora</taxon>
    </lineage>
</organism>